<organism evidence="1 2">
    <name type="scientific">Rhizopus oryzae</name>
    <name type="common">Mucormycosis agent</name>
    <name type="synonym">Rhizopus arrhizus var. delemar</name>
    <dbReference type="NCBI Taxonomy" id="64495"/>
    <lineage>
        <taxon>Eukaryota</taxon>
        <taxon>Fungi</taxon>
        <taxon>Fungi incertae sedis</taxon>
        <taxon>Mucoromycota</taxon>
        <taxon>Mucoromycotina</taxon>
        <taxon>Mucoromycetes</taxon>
        <taxon>Mucorales</taxon>
        <taxon>Mucorineae</taxon>
        <taxon>Rhizopodaceae</taxon>
        <taxon>Rhizopus</taxon>
    </lineage>
</organism>
<dbReference type="EMBL" id="JAANQT010001761">
    <property type="protein sequence ID" value="KAG1304039.1"/>
    <property type="molecule type" value="Genomic_DNA"/>
</dbReference>
<dbReference type="OrthoDB" id="2244108at2759"/>
<dbReference type="AlphaFoldDB" id="A0A9P6X2Z5"/>
<dbReference type="Proteomes" id="UP000716291">
    <property type="component" value="Unassembled WGS sequence"/>
</dbReference>
<dbReference type="InterPro" id="IPR011990">
    <property type="entry name" value="TPR-like_helical_dom_sf"/>
</dbReference>
<gene>
    <name evidence="1" type="ORF">G6F64_009552</name>
</gene>
<accession>A0A9P6X2Z5</accession>
<keyword evidence="2" id="KW-1185">Reference proteome</keyword>
<name>A0A9P6X2Z5_RHIOR</name>
<reference evidence="1" key="1">
    <citation type="journal article" date="2020" name="Microb. Genom.">
        <title>Genetic diversity of clinical and environmental Mucorales isolates obtained from an investigation of mucormycosis cases among solid organ transplant recipients.</title>
        <authorList>
            <person name="Nguyen M.H."/>
            <person name="Kaul D."/>
            <person name="Muto C."/>
            <person name="Cheng S.J."/>
            <person name="Richter R.A."/>
            <person name="Bruno V.M."/>
            <person name="Liu G."/>
            <person name="Beyhan S."/>
            <person name="Sundermann A.J."/>
            <person name="Mounaud S."/>
            <person name="Pasculle A.W."/>
            <person name="Nierman W.C."/>
            <person name="Driscoll E."/>
            <person name="Cumbie R."/>
            <person name="Clancy C.J."/>
            <person name="Dupont C.L."/>
        </authorList>
    </citation>
    <scope>NUCLEOTIDE SEQUENCE</scope>
    <source>
        <strain evidence="1">GL11</strain>
    </source>
</reference>
<evidence type="ECO:0000313" key="2">
    <source>
        <dbReference type="Proteomes" id="UP000716291"/>
    </source>
</evidence>
<proteinExistence type="predicted"/>
<sequence>MQPQSLISNTVNPANLLEIQVLSNIITELHSKNDIRGSIPYLAKIVQIIDNQKLERGSDKDRYYRQLNEYRKVQSRAHFDLGEAYFKTQDFISSEISLSIAVKSWEKLLKYENTVEFKNDLSIAYDYLKICYESMGKHQLAQYMESRKAKLHEFSFVNKGEKGNTSL</sequence>
<protein>
    <submittedName>
        <fullName evidence="1">Uncharacterized protein</fullName>
    </submittedName>
</protein>
<comment type="caution">
    <text evidence="1">The sequence shown here is derived from an EMBL/GenBank/DDBJ whole genome shotgun (WGS) entry which is preliminary data.</text>
</comment>
<evidence type="ECO:0000313" key="1">
    <source>
        <dbReference type="EMBL" id="KAG1304039.1"/>
    </source>
</evidence>
<dbReference type="Gene3D" id="1.25.40.10">
    <property type="entry name" value="Tetratricopeptide repeat domain"/>
    <property type="match status" value="1"/>
</dbReference>